<dbReference type="AlphaFoldDB" id="A0A0F7KJ94"/>
<dbReference type="PANTHER" id="PTHR30469:SF33">
    <property type="entry name" value="SLR1207 PROTEIN"/>
    <property type="match status" value="1"/>
</dbReference>
<dbReference type="Gene3D" id="2.40.50.100">
    <property type="match status" value="1"/>
</dbReference>
<name>A0A0F7KJ94_9PROT</name>
<keyword evidence="8" id="KW-1185">Reference proteome</keyword>
<evidence type="ECO:0000313" key="9">
    <source>
        <dbReference type="Proteomes" id="UP000324176"/>
    </source>
</evidence>
<evidence type="ECO:0000256" key="2">
    <source>
        <dbReference type="SAM" id="Coils"/>
    </source>
</evidence>
<protein>
    <submittedName>
        <fullName evidence="7">HlyD family secretion protein</fullName>
    </submittedName>
    <submittedName>
        <fullName evidence="6">RND transporter</fullName>
    </submittedName>
</protein>
<reference evidence="6 8" key="2">
    <citation type="journal article" date="2016" name="Genome Announc.">
        <title>Genome Sequence of Nitrosomonas communis Strain Nm2, a Mesophilic Ammonia-Oxidizing Bacterium Isolated from Mediterranean Soil.</title>
        <authorList>
            <person name="Kozlowski J.A."/>
            <person name="Kits K.D."/>
            <person name="Stein L.Y."/>
        </authorList>
    </citation>
    <scope>NUCLEOTIDE SEQUENCE [LARGE SCALE GENOMIC DNA]</scope>
    <source>
        <strain evidence="6 8">Nm2</strain>
    </source>
</reference>
<dbReference type="RefSeq" id="WP_046851033.1">
    <property type="nucleotide sequence ID" value="NZ_CP011451.1"/>
</dbReference>
<organism evidence="6 8">
    <name type="scientific">Nitrosomonas communis</name>
    <dbReference type="NCBI Taxonomy" id="44574"/>
    <lineage>
        <taxon>Bacteria</taxon>
        <taxon>Pseudomonadati</taxon>
        <taxon>Pseudomonadota</taxon>
        <taxon>Betaproteobacteria</taxon>
        <taxon>Nitrosomonadales</taxon>
        <taxon>Nitrosomonadaceae</taxon>
        <taxon>Nitrosomonas</taxon>
    </lineage>
</organism>
<feature type="domain" description="CusB-like beta-barrel" evidence="5">
    <location>
        <begin position="213"/>
        <end position="286"/>
    </location>
</feature>
<accession>A0A0F7KJ94</accession>
<evidence type="ECO:0000313" key="8">
    <source>
        <dbReference type="Proteomes" id="UP000034156"/>
    </source>
</evidence>
<dbReference type="PATRIC" id="fig|44574.3.peg.3921"/>
<evidence type="ECO:0000313" key="6">
    <source>
        <dbReference type="EMBL" id="AKH38999.1"/>
    </source>
</evidence>
<feature type="domain" description="Multidrug resistance protein MdtA-like barrel-sandwich hybrid" evidence="4">
    <location>
        <begin position="62"/>
        <end position="201"/>
    </location>
</feature>
<dbReference type="InterPro" id="IPR058625">
    <property type="entry name" value="MdtA-like_BSH"/>
</dbReference>
<dbReference type="Pfam" id="PF25876">
    <property type="entry name" value="HH_MFP_RND"/>
    <property type="match status" value="1"/>
</dbReference>
<dbReference type="Pfam" id="PF25917">
    <property type="entry name" value="BSH_RND"/>
    <property type="match status" value="1"/>
</dbReference>
<dbReference type="Gene3D" id="2.40.30.170">
    <property type="match status" value="1"/>
</dbReference>
<evidence type="ECO:0000256" key="1">
    <source>
        <dbReference type="ARBA" id="ARBA00009477"/>
    </source>
</evidence>
<dbReference type="EMBL" id="VNHT01000050">
    <property type="protein sequence ID" value="TYP81283.1"/>
    <property type="molecule type" value="Genomic_DNA"/>
</dbReference>
<dbReference type="InterPro" id="IPR006143">
    <property type="entry name" value="RND_pump_MFP"/>
</dbReference>
<dbReference type="InterPro" id="IPR058792">
    <property type="entry name" value="Beta-barrel_RND_2"/>
</dbReference>
<proteinExistence type="inferred from homology"/>
<reference evidence="8" key="1">
    <citation type="submission" date="2015-05" db="EMBL/GenBank/DDBJ databases">
        <title>Draft genome of Nitrosomonas communis strain Nm2.</title>
        <authorList>
            <person name="Kozlowski J.A."/>
            <person name="Kits K.D."/>
            <person name="Stein L.Y."/>
        </authorList>
    </citation>
    <scope>NUCLEOTIDE SEQUENCE [LARGE SCALE GENOMIC DNA]</scope>
    <source>
        <strain evidence="8">Nm2</strain>
    </source>
</reference>
<evidence type="ECO:0000313" key="7">
    <source>
        <dbReference type="EMBL" id="TYP81283.1"/>
    </source>
</evidence>
<comment type="similarity">
    <text evidence="1">Belongs to the membrane fusion protein (MFP) (TC 8.A.1) family.</text>
</comment>
<sequence length="385" mass="42560">MTHLNLKNKLIVLLILLVAGAIYGYTNKKLESEKDEYRTRTVDRGDIVQVISANGTVTPLELVNVGTQVSGTVSKIYVDFNDQVKTGQTLAELDPALLKAQLQQSEANLKSAQATLKNVISKVTRSRILLEKGFISNEALDEIEQQLDIAQAQVAISKANVERDRANLNYSVIRSPISGVVIARDVNVGQTVAASFQTPILFQIARDLRQMQINISVAEADIGQIYTDQEISFTVDAFPEREFTAHVKQIRLNPAIQENVVTYNVVAMVINDDGTLLPGMTANVRFIVHQKNAALRVPNAALRYKPKNEIPASNLSPLARARQPLLYRLKNNAPIPINVVTGITDGNFTEIISDELTEGDEVIISDATSKKQNEASMSNFRFRMF</sequence>
<evidence type="ECO:0000259" key="5">
    <source>
        <dbReference type="Pfam" id="PF25954"/>
    </source>
</evidence>
<dbReference type="Gene3D" id="1.10.287.470">
    <property type="entry name" value="Helix hairpin bin"/>
    <property type="match status" value="1"/>
</dbReference>
<dbReference type="Pfam" id="PF25954">
    <property type="entry name" value="Beta-barrel_RND_2"/>
    <property type="match status" value="1"/>
</dbReference>
<dbReference type="NCBIfam" id="TIGR01730">
    <property type="entry name" value="RND_mfp"/>
    <property type="match status" value="1"/>
</dbReference>
<feature type="domain" description="Multidrug resistance protein MdtA-like alpha-helical hairpin" evidence="3">
    <location>
        <begin position="101"/>
        <end position="171"/>
    </location>
</feature>
<dbReference type="EMBL" id="CP011451">
    <property type="protein sequence ID" value="AKH38999.1"/>
    <property type="molecule type" value="Genomic_DNA"/>
</dbReference>
<dbReference type="KEGG" id="nco:AAW31_16225"/>
<gene>
    <name evidence="6" type="ORF">AAW31_16225</name>
    <name evidence="7" type="ORF">BCL69_10503</name>
</gene>
<evidence type="ECO:0000259" key="4">
    <source>
        <dbReference type="Pfam" id="PF25917"/>
    </source>
</evidence>
<dbReference type="FunFam" id="2.40.30.170:FF:000010">
    <property type="entry name" value="Efflux RND transporter periplasmic adaptor subunit"/>
    <property type="match status" value="1"/>
</dbReference>
<reference evidence="7 9" key="3">
    <citation type="submission" date="2019-07" db="EMBL/GenBank/DDBJ databases">
        <title>Active sludge and wastewater microbial communities from Klosterneuburg, Austria.</title>
        <authorList>
            <person name="Wagner M."/>
        </authorList>
    </citation>
    <scope>NUCLEOTIDE SEQUENCE [LARGE SCALE GENOMIC DNA]</scope>
    <source>
        <strain evidence="7 9">Nm2</strain>
    </source>
</reference>
<keyword evidence="2" id="KW-0175">Coiled coil</keyword>
<dbReference type="Proteomes" id="UP000034156">
    <property type="component" value="Chromosome"/>
</dbReference>
<dbReference type="InterPro" id="IPR058624">
    <property type="entry name" value="MdtA-like_HH"/>
</dbReference>
<dbReference type="SUPFAM" id="SSF111369">
    <property type="entry name" value="HlyD-like secretion proteins"/>
    <property type="match status" value="1"/>
</dbReference>
<dbReference type="OrthoDB" id="9784484at2"/>
<dbReference type="Proteomes" id="UP000324176">
    <property type="component" value="Unassembled WGS sequence"/>
</dbReference>
<dbReference type="PANTHER" id="PTHR30469">
    <property type="entry name" value="MULTIDRUG RESISTANCE PROTEIN MDTA"/>
    <property type="match status" value="1"/>
</dbReference>
<evidence type="ECO:0000259" key="3">
    <source>
        <dbReference type="Pfam" id="PF25876"/>
    </source>
</evidence>
<feature type="coiled-coil region" evidence="2">
    <location>
        <begin position="102"/>
        <end position="169"/>
    </location>
</feature>
<dbReference type="GO" id="GO:0015562">
    <property type="term" value="F:efflux transmembrane transporter activity"/>
    <property type="evidence" value="ECO:0007669"/>
    <property type="project" value="TreeGrafter"/>
</dbReference>
<dbReference type="GO" id="GO:1990281">
    <property type="term" value="C:efflux pump complex"/>
    <property type="evidence" value="ECO:0007669"/>
    <property type="project" value="TreeGrafter"/>
</dbReference>